<dbReference type="EMBL" id="BART01023099">
    <property type="protein sequence ID" value="GAH04008.1"/>
    <property type="molecule type" value="Genomic_DNA"/>
</dbReference>
<feature type="non-terminal residue" evidence="2">
    <location>
        <position position="183"/>
    </location>
</feature>
<reference evidence="2" key="1">
    <citation type="journal article" date="2014" name="Front. Microbiol.">
        <title>High frequency of phylogenetically diverse reductive dehalogenase-homologous genes in deep subseafloor sedimentary metagenomes.</title>
        <authorList>
            <person name="Kawai M."/>
            <person name="Futagami T."/>
            <person name="Toyoda A."/>
            <person name="Takaki Y."/>
            <person name="Nishi S."/>
            <person name="Hori S."/>
            <person name="Arai W."/>
            <person name="Tsubouchi T."/>
            <person name="Morono Y."/>
            <person name="Uchiyama I."/>
            <person name="Ito T."/>
            <person name="Fujiyama A."/>
            <person name="Inagaki F."/>
            <person name="Takami H."/>
        </authorList>
    </citation>
    <scope>NUCLEOTIDE SEQUENCE</scope>
    <source>
        <strain evidence="2">Expedition CK06-06</strain>
    </source>
</reference>
<evidence type="ECO:0000256" key="1">
    <source>
        <dbReference type="SAM" id="Phobius"/>
    </source>
</evidence>
<organism evidence="2">
    <name type="scientific">marine sediment metagenome</name>
    <dbReference type="NCBI Taxonomy" id="412755"/>
    <lineage>
        <taxon>unclassified sequences</taxon>
        <taxon>metagenomes</taxon>
        <taxon>ecological metagenomes</taxon>
    </lineage>
</organism>
<keyword evidence="1" id="KW-1133">Transmembrane helix</keyword>
<protein>
    <submittedName>
        <fullName evidence="2">Uncharacterized protein</fullName>
    </submittedName>
</protein>
<keyword evidence="1" id="KW-0812">Transmembrane</keyword>
<evidence type="ECO:0000313" key="2">
    <source>
        <dbReference type="EMBL" id="GAH04008.1"/>
    </source>
</evidence>
<feature type="transmembrane region" description="Helical" evidence="1">
    <location>
        <begin position="75"/>
        <end position="95"/>
    </location>
</feature>
<feature type="transmembrane region" description="Helical" evidence="1">
    <location>
        <begin position="149"/>
        <end position="168"/>
    </location>
</feature>
<name>X1E5U3_9ZZZZ</name>
<gene>
    <name evidence="2" type="ORF">S01H4_42118</name>
</gene>
<dbReference type="AlphaFoldDB" id="X1E5U3"/>
<feature type="transmembrane region" description="Helical" evidence="1">
    <location>
        <begin position="12"/>
        <end position="37"/>
    </location>
</feature>
<proteinExistence type="predicted"/>
<comment type="caution">
    <text evidence="2">The sequence shown here is derived from an EMBL/GenBank/DDBJ whole genome shotgun (WGS) entry which is preliminary data.</text>
</comment>
<feature type="transmembrane region" description="Helical" evidence="1">
    <location>
        <begin position="102"/>
        <end position="129"/>
    </location>
</feature>
<keyword evidence="1" id="KW-0472">Membrane</keyword>
<sequence>MENRRNKKGQMTVFLILMIVAILFTAIMLFAGGIVVVKINEVLDQDIDMGEVNLRDINADHFGVFTSTFLNNADWWGLSVIFGLIMGLFLSSYFLRNRFPKWGIILDIFMITGAFIAALYISSIYITLLDALASAGETFLEEYTPKTSMFVKNLPVFTVIIGVIMMVLMHSAIPKKTEETIQE</sequence>
<accession>X1E5U3</accession>